<feature type="site" description="Transition state stabilizer" evidence="9">
    <location>
        <position position="80"/>
    </location>
</feature>
<gene>
    <name evidence="9" type="primary">katG</name>
    <name evidence="12" type="ORF">SAMN05216226_11831</name>
</gene>
<dbReference type="Gene3D" id="1.10.420.10">
    <property type="entry name" value="Peroxidase, domain 2"/>
    <property type="match status" value="2"/>
</dbReference>
<keyword evidence="2 9" id="KW-0349">Heme</keyword>
<sequence length="722" mass="80827">MSGENTTGGNATQDWWPESLDLEILDQNARDVEPYDDFDYAEAFESLDFEQVKEDIEDVLTDSQEWWPADYGHYGPLIIRMAWHSAGTYRTGDGRGGASGGTQRFAPVESWPDNANLDKARRLLWPVKQKYGRKLSWADLLVLSGNVAMESMGFETFGFGGGREDAFAPDKGVDWGPEEEMMEDKRHDEEGNLQGDLAADHMGLIYVNPEGPGGEPDPLESAKYVRQSFARMAMNDKETVALCAGGHTFGKVHGADSDENLGPEPEEAPIEQQGLGWENEYGEGKGADTITSGIEGPWTQSPTSWDMEYVDLLLDHEWEPHKGPGGAWQWRPKDEGIQGSAEPAHDEIESATPMMLTTDVALKRDPDYREILERFQENPMEFGISFAKAWYKLIHRDMGPPERLLGPEVPDQEMLWQGPIPDADYELVDDEDVAELKADILDSDLSRTQLVKTAWASASTYRDSDKRGGANGARIRLEPQRSWDVNEPAELDTVLDTLKGIQTEFNDSRSDGVRISLADLIVLGGNAAIEQAAAETGYEVEIPFEPGRTDALAEQTDVESFQALKPDADGFRNYFTEDDALNRSPEELLVDKADLLDLTPAETTVLVGGMRTLGANYQNSEFGVFTDDTDTLTNDFFETVLSMEYEWEPTDGEENQEVYELRERETGEVEWMGTRVDLIFGSNSRLRALAEVYAAEDSEEKFVEDFVDAWQKVMTHDRFDLN</sequence>
<dbReference type="RefSeq" id="WP_092704538.1">
    <property type="nucleotide sequence ID" value="NZ_FNFC01000018.1"/>
</dbReference>
<evidence type="ECO:0000313" key="13">
    <source>
        <dbReference type="Proteomes" id="UP000198856"/>
    </source>
</evidence>
<name>A0A1G8Z5S6_9EURY</name>
<evidence type="ECO:0000256" key="1">
    <source>
        <dbReference type="ARBA" id="ARBA00022559"/>
    </source>
</evidence>
<dbReference type="NCBIfam" id="NF011635">
    <property type="entry name" value="PRK15061.1"/>
    <property type="match status" value="1"/>
</dbReference>
<dbReference type="InterPro" id="IPR019794">
    <property type="entry name" value="Peroxidases_AS"/>
</dbReference>
<reference evidence="12 13" key="1">
    <citation type="submission" date="2016-10" db="EMBL/GenBank/DDBJ databases">
        <authorList>
            <person name="de Groot N.N."/>
        </authorList>
    </citation>
    <scope>NUCLEOTIDE SEQUENCE [LARGE SCALE GENOMIC DNA]</scope>
    <source>
        <strain evidence="12 13">IBRC-M10015</strain>
    </source>
</reference>
<evidence type="ECO:0000256" key="5">
    <source>
        <dbReference type="ARBA" id="ARBA00023004"/>
    </source>
</evidence>
<dbReference type="Pfam" id="PF00141">
    <property type="entry name" value="peroxidase"/>
    <property type="match status" value="2"/>
</dbReference>
<dbReference type="PROSITE" id="PS00436">
    <property type="entry name" value="PEROXIDASE_2"/>
    <property type="match status" value="1"/>
</dbReference>
<dbReference type="InterPro" id="IPR000763">
    <property type="entry name" value="Catalase_peroxidase"/>
</dbReference>
<dbReference type="Proteomes" id="UP000198856">
    <property type="component" value="Unassembled WGS sequence"/>
</dbReference>
<comment type="PTM">
    <text evidence="9">Formation of the three residue Trp-Tyr-Met cross-link is important for the catalase, but not the peroxidase activity of the enzyme.</text>
</comment>
<protein>
    <recommendedName>
        <fullName evidence="9 10">Catalase-peroxidase</fullName>
        <shortName evidence="9">CP</shortName>
        <ecNumber evidence="9 10">1.11.1.21</ecNumber>
    </recommendedName>
    <alternativeName>
        <fullName evidence="9">Peroxidase/catalase</fullName>
    </alternativeName>
</protein>
<comment type="cofactor">
    <cofactor evidence="9">
        <name>heme b</name>
        <dbReference type="ChEBI" id="CHEBI:60344"/>
    </cofactor>
    <text evidence="9">Binds 1 heme b (iron(II)-protoporphyrin IX) group per dimer.</text>
</comment>
<accession>A0A1G8Z5S6</accession>
<dbReference type="OrthoDB" id="358790at2157"/>
<keyword evidence="1 9" id="KW-0575">Peroxidase</keyword>
<dbReference type="PANTHER" id="PTHR30555">
    <property type="entry name" value="HYDROPEROXIDASE I, BIFUNCTIONAL CATALASE-PEROXIDASE"/>
    <property type="match status" value="1"/>
</dbReference>
<comment type="subunit">
    <text evidence="9">Homodimer or homotetramer.</text>
</comment>
<evidence type="ECO:0000256" key="3">
    <source>
        <dbReference type="ARBA" id="ARBA00022723"/>
    </source>
</evidence>
<feature type="domain" description="Plant heme peroxidase family profile" evidence="11">
    <location>
        <begin position="117"/>
        <end position="420"/>
    </location>
</feature>
<dbReference type="FunFam" id="1.10.520.10:FF:000002">
    <property type="entry name" value="Catalase-peroxidase"/>
    <property type="match status" value="1"/>
</dbReference>
<feature type="binding site" description="axial binding residue" evidence="9">
    <location>
        <position position="247"/>
    </location>
    <ligand>
        <name>heme b</name>
        <dbReference type="ChEBI" id="CHEBI:60344"/>
    </ligand>
    <ligandPart>
        <name>Fe</name>
        <dbReference type="ChEBI" id="CHEBI:18248"/>
    </ligandPart>
</feature>
<keyword evidence="4 9" id="KW-0560">Oxidoreductase</keyword>
<keyword evidence="13" id="KW-1185">Reference proteome</keyword>
<keyword evidence="6 9" id="KW-0376">Hydrogen peroxide</keyword>
<dbReference type="Gene3D" id="1.10.520.10">
    <property type="match status" value="2"/>
</dbReference>
<dbReference type="AlphaFoldDB" id="A0A1G8Z5S6"/>
<dbReference type="PRINTS" id="PR00460">
    <property type="entry name" value="BPEROXIDASE"/>
</dbReference>
<dbReference type="GO" id="GO:0005829">
    <property type="term" value="C:cytosol"/>
    <property type="evidence" value="ECO:0007669"/>
    <property type="project" value="TreeGrafter"/>
</dbReference>
<evidence type="ECO:0000256" key="6">
    <source>
        <dbReference type="ARBA" id="ARBA00023324"/>
    </source>
</evidence>
<dbReference type="GO" id="GO:0042744">
    <property type="term" value="P:hydrogen peroxide catabolic process"/>
    <property type="evidence" value="ECO:0007669"/>
    <property type="project" value="UniProtKB-KW"/>
</dbReference>
<dbReference type="SUPFAM" id="SSF48113">
    <property type="entry name" value="Heme-dependent peroxidases"/>
    <property type="match status" value="2"/>
</dbReference>
<evidence type="ECO:0000313" key="12">
    <source>
        <dbReference type="EMBL" id="SDK10432.1"/>
    </source>
</evidence>
<comment type="catalytic activity">
    <reaction evidence="8 9 10">
        <text>H2O2 + AH2 = A + 2 H2O</text>
        <dbReference type="Rhea" id="RHEA:30275"/>
        <dbReference type="ChEBI" id="CHEBI:13193"/>
        <dbReference type="ChEBI" id="CHEBI:15377"/>
        <dbReference type="ChEBI" id="CHEBI:16240"/>
        <dbReference type="ChEBI" id="CHEBI:17499"/>
        <dbReference type="EC" id="1.11.1.21"/>
    </reaction>
</comment>
<dbReference type="InterPro" id="IPR010255">
    <property type="entry name" value="Haem_peroxidase_sf"/>
</dbReference>
<dbReference type="STRING" id="890420.SAMN05216226_11831"/>
<evidence type="ECO:0000259" key="11">
    <source>
        <dbReference type="PROSITE" id="PS50873"/>
    </source>
</evidence>
<comment type="catalytic activity">
    <reaction evidence="7 9 10">
        <text>2 H2O2 = O2 + 2 H2O</text>
        <dbReference type="Rhea" id="RHEA:20309"/>
        <dbReference type="ChEBI" id="CHEBI:15377"/>
        <dbReference type="ChEBI" id="CHEBI:15379"/>
        <dbReference type="ChEBI" id="CHEBI:16240"/>
        <dbReference type="EC" id="1.11.1.21"/>
    </reaction>
</comment>
<dbReference type="InterPro" id="IPR002016">
    <property type="entry name" value="Haem_peroxidase"/>
</dbReference>
<evidence type="ECO:0000256" key="9">
    <source>
        <dbReference type="HAMAP-Rule" id="MF_01961"/>
    </source>
</evidence>
<evidence type="ECO:0000256" key="4">
    <source>
        <dbReference type="ARBA" id="ARBA00023002"/>
    </source>
</evidence>
<dbReference type="NCBIfam" id="TIGR00198">
    <property type="entry name" value="cat_per_HPI"/>
    <property type="match status" value="1"/>
</dbReference>
<organism evidence="12 13">
    <name type="scientific">Halovenus aranensis</name>
    <dbReference type="NCBI Taxonomy" id="890420"/>
    <lineage>
        <taxon>Archaea</taxon>
        <taxon>Methanobacteriati</taxon>
        <taxon>Methanobacteriota</taxon>
        <taxon>Stenosarchaea group</taxon>
        <taxon>Halobacteria</taxon>
        <taxon>Halobacteriales</taxon>
        <taxon>Haloarculaceae</taxon>
        <taxon>Halovenus</taxon>
    </lineage>
</organism>
<keyword evidence="5 9" id="KW-0408">Iron</keyword>
<comment type="caution">
    <text evidence="9">Lacks conserved residue(s) required for the propagation of feature annotation.</text>
</comment>
<dbReference type="FunFam" id="1.10.420.10:FF:000004">
    <property type="entry name" value="Catalase-peroxidase"/>
    <property type="match status" value="1"/>
</dbReference>
<dbReference type="EMBL" id="FNFC01000018">
    <property type="protein sequence ID" value="SDK10432.1"/>
    <property type="molecule type" value="Genomic_DNA"/>
</dbReference>
<dbReference type="GO" id="GO:0046872">
    <property type="term" value="F:metal ion binding"/>
    <property type="evidence" value="ECO:0007669"/>
    <property type="project" value="UniProtKB-KW"/>
</dbReference>
<dbReference type="PANTHER" id="PTHR30555:SF0">
    <property type="entry name" value="CATALASE-PEROXIDASE"/>
    <property type="match status" value="1"/>
</dbReference>
<dbReference type="PRINTS" id="PR00458">
    <property type="entry name" value="PEROXIDASE"/>
</dbReference>
<comment type="similarity">
    <text evidence="9 10">Belongs to the peroxidase family. Peroxidase/catalase subfamily.</text>
</comment>
<dbReference type="GO" id="GO:0004096">
    <property type="term" value="F:catalase activity"/>
    <property type="evidence" value="ECO:0007669"/>
    <property type="project" value="UniProtKB-UniRule"/>
</dbReference>
<proteinExistence type="inferred from homology"/>
<keyword evidence="3 9" id="KW-0479">Metal-binding</keyword>
<dbReference type="HAMAP" id="MF_01961">
    <property type="entry name" value="Catal_peroxid"/>
    <property type="match status" value="1"/>
</dbReference>
<evidence type="ECO:0000256" key="10">
    <source>
        <dbReference type="RuleBase" id="RU003451"/>
    </source>
</evidence>
<comment type="function">
    <text evidence="9">Bifunctional enzyme with both catalase and broad-spectrum peroxidase activity.</text>
</comment>
<dbReference type="PROSITE" id="PS50873">
    <property type="entry name" value="PEROXIDASE_4"/>
    <property type="match status" value="1"/>
</dbReference>
<feature type="active site" description="Proton acceptor" evidence="9">
    <location>
        <position position="84"/>
    </location>
</feature>
<evidence type="ECO:0000256" key="8">
    <source>
        <dbReference type="ARBA" id="ARBA00051651"/>
    </source>
</evidence>
<evidence type="ECO:0000256" key="2">
    <source>
        <dbReference type="ARBA" id="ARBA00022617"/>
    </source>
</evidence>
<evidence type="ECO:0000256" key="7">
    <source>
        <dbReference type="ARBA" id="ARBA00049145"/>
    </source>
</evidence>
<feature type="cross-link" description="Tryptophyl-tyrosyl-methioninium (Tyr-Met) (with Trp-83)" evidence="9">
    <location>
        <begin position="206"/>
        <end position="232"/>
    </location>
</feature>
<dbReference type="EC" id="1.11.1.21" evidence="9 10"/>
<dbReference type="GO" id="GO:0070301">
    <property type="term" value="P:cellular response to hydrogen peroxide"/>
    <property type="evidence" value="ECO:0007669"/>
    <property type="project" value="TreeGrafter"/>
</dbReference>
<dbReference type="GO" id="GO:0020037">
    <property type="term" value="F:heme binding"/>
    <property type="evidence" value="ECO:0007669"/>
    <property type="project" value="InterPro"/>
</dbReference>